<feature type="compositionally biased region" description="Low complexity" evidence="2">
    <location>
        <begin position="619"/>
        <end position="628"/>
    </location>
</feature>
<dbReference type="InterPro" id="IPR000198">
    <property type="entry name" value="RhoGAP_dom"/>
</dbReference>
<feature type="compositionally biased region" description="Basic and acidic residues" evidence="2">
    <location>
        <begin position="1711"/>
        <end position="1725"/>
    </location>
</feature>
<dbReference type="PROSITE" id="PS50003">
    <property type="entry name" value="PH_DOMAIN"/>
    <property type="match status" value="1"/>
</dbReference>
<feature type="compositionally biased region" description="Basic and acidic residues" evidence="2">
    <location>
        <begin position="695"/>
        <end position="709"/>
    </location>
</feature>
<dbReference type="EnsemblMetazoa" id="XM_028274292.2">
    <property type="protein sequence ID" value="XP_028130093.1"/>
    <property type="gene ID" value="LOC114326081"/>
</dbReference>
<feature type="domain" description="PH" evidence="3">
    <location>
        <begin position="899"/>
        <end position="1015"/>
    </location>
</feature>
<feature type="compositionally biased region" description="Low complexity" evidence="2">
    <location>
        <begin position="598"/>
        <end position="607"/>
    </location>
</feature>
<dbReference type="RefSeq" id="XP_028130093.1">
    <property type="nucleotide sequence ID" value="XM_028274292.1"/>
</dbReference>
<reference evidence="6" key="2">
    <citation type="submission" date="2025-05" db="UniProtKB">
        <authorList>
            <consortium name="EnsemblMetazoa"/>
        </authorList>
    </citation>
    <scope>IDENTIFICATION</scope>
</reference>
<evidence type="ECO:0000256" key="1">
    <source>
        <dbReference type="ARBA" id="ARBA00022468"/>
    </source>
</evidence>
<dbReference type="InterPro" id="IPR041489">
    <property type="entry name" value="PDZ_6"/>
</dbReference>
<dbReference type="FunCoup" id="A0A6P7F8T3">
    <property type="interactions" value="194"/>
</dbReference>
<feature type="compositionally biased region" description="Low complexity" evidence="2">
    <location>
        <begin position="1600"/>
        <end position="1615"/>
    </location>
</feature>
<feature type="compositionally biased region" description="Basic and acidic residues" evidence="2">
    <location>
        <begin position="1781"/>
        <end position="1838"/>
    </location>
</feature>
<feature type="compositionally biased region" description="Polar residues" evidence="2">
    <location>
        <begin position="14"/>
        <end position="24"/>
    </location>
</feature>
<dbReference type="CTD" id="33048"/>
<dbReference type="PROSITE" id="PS50238">
    <property type="entry name" value="RHOGAP"/>
    <property type="match status" value="1"/>
</dbReference>
<organism evidence="8">
    <name type="scientific">Diabrotica virgifera virgifera</name>
    <name type="common">western corn rootworm</name>
    <dbReference type="NCBI Taxonomy" id="50390"/>
    <lineage>
        <taxon>Eukaryota</taxon>
        <taxon>Metazoa</taxon>
        <taxon>Ecdysozoa</taxon>
        <taxon>Arthropoda</taxon>
        <taxon>Hexapoda</taxon>
        <taxon>Insecta</taxon>
        <taxon>Pterygota</taxon>
        <taxon>Neoptera</taxon>
        <taxon>Endopterygota</taxon>
        <taxon>Coleoptera</taxon>
        <taxon>Polyphaga</taxon>
        <taxon>Cucujiformia</taxon>
        <taxon>Chrysomeloidea</taxon>
        <taxon>Chrysomelidae</taxon>
        <taxon>Galerucinae</taxon>
        <taxon>Diabroticina</taxon>
        <taxon>Diabroticites</taxon>
        <taxon>Diabrotica</taxon>
    </lineage>
</organism>
<dbReference type="InterPro" id="IPR001849">
    <property type="entry name" value="PH_domain"/>
</dbReference>
<dbReference type="InterPro" id="IPR011993">
    <property type="entry name" value="PH-like_dom_sf"/>
</dbReference>
<feature type="compositionally biased region" description="Basic and acidic residues" evidence="2">
    <location>
        <begin position="1761"/>
        <end position="1771"/>
    </location>
</feature>
<name>A0A6P7F8T3_DIAVI</name>
<feature type="region of interest" description="Disordered" evidence="2">
    <location>
        <begin position="588"/>
        <end position="628"/>
    </location>
</feature>
<dbReference type="InterPro" id="IPR036034">
    <property type="entry name" value="PDZ_sf"/>
</dbReference>
<feature type="region of interest" description="Disordered" evidence="2">
    <location>
        <begin position="1"/>
        <end position="44"/>
    </location>
</feature>
<dbReference type="SUPFAM" id="SSF50729">
    <property type="entry name" value="PH domain-like"/>
    <property type="match status" value="1"/>
</dbReference>
<evidence type="ECO:0000259" key="5">
    <source>
        <dbReference type="PROSITE" id="PS50238"/>
    </source>
</evidence>
<feature type="compositionally biased region" description="Basic and acidic residues" evidence="2">
    <location>
        <begin position="1676"/>
        <end position="1690"/>
    </location>
</feature>
<evidence type="ECO:0000259" key="3">
    <source>
        <dbReference type="PROSITE" id="PS50003"/>
    </source>
</evidence>
<dbReference type="InterPro" id="IPR041681">
    <property type="entry name" value="PH_9"/>
</dbReference>
<feature type="region of interest" description="Disordered" evidence="2">
    <location>
        <begin position="1017"/>
        <end position="1096"/>
    </location>
</feature>
<sequence length="1934" mass="217880">MDEYGGPPNVPNAFKSQETFQRVQEAQAEHRFPNQPGIVPVPRGSRGPRSLYLRRYGDSFGFTLRHFIVYPPDSVAEQYASRHAAVGALLTPMDTIFVKNVKERSPARQAGLQRGDRLIAVNGVAVKDRSYSEVVQLIVKSPEYLHLLVVPKEEDVLQRFFAETAYNPASNQQVYPEAPPFDKHTAQQIISKRLANVPTERFQVDAISWKSLQQQPYALAADPIQRVGYERPQHSAENLYYNVPRRRVQQEIYAEIHPHDTERIARSRAAPQVPLYKKMGRRASEGNILSDSEHYNQEYSSLQPVSQDNYNNMKTVYKSSNYMPEANDMSKNPSCRHSIEVERRRESTSSLSSSITDGSKDSVTSYGSNLTLTGHETDDSAIMDRFRKSVQQKEEFLRTPVNVVDQSDVRKEFYSRPKKMEKQVWPPNERDKPSERNSKPSHQNFMRVKNDIDNERDLSGGTNQNGYPVQGGAVSNMPQQRGVTSPKERENVGLQRIYEAAMAPTGFDNMESFNGSAVDDAYYDDRKVYSPPLQIVSRRAKDFESGRPLPDDDPVQANRTNFSRSELARLSNKKLVPNVTEMAQDYEIKASEPRKDPSLTSTNSSSSILKRIQRDSRSLDSSGSNASSASVNEILFGSGSGKGLSGNVTISSGSKYLHCPPPSETQSGKPLSELVELTTRVRSNSVESWIGSLADRQRKAKDDPNKMKDSAATPELPRSPSNPPFADLPPLIPEPVEQIPVTPSLSVTPAPAHKAIRPTQLNLDGPWHLKPPNTQDSRRNLLLHLEDKPVVVKRRNKSTNLDDERATRRESYLKATEGGRMHIDSDLSDSGELSPQTLRSAHRRWRPPLFPGDIQQLRKMFEDSTYPLRGSVSSSNASLDRDKVSGGSSPLIESKELPVDVRDGILHCKILEIDGKRAADRSWKQVFVILKGPKLFLYRDRHHQSPVGTSDSLDQSLSSGVDMRTSVVRVAEDYTKRKNVLRVSSVKPCRSEFLLQADSSEDFADWVKKLQEQVAASTEAELDPQNSKQKAVPQSVPASTTIQVQGSHLSPQLNKQKPTASRNRSPTGQSPVSKSRKPSQVPEPTSTSPKSKTWRGRMVKQLRKFNQGVNNPNSPTAPEGSTFGIPIEDCIPSATNMYLPKFVEVCTDIIDERGLQTVGIYRVPGNNASITALSEEINKNYEDVPLEDPRWNDLHLVSSILKSYFRKMPNSLITIQLYPSFIKADKIENPKERMEQLRRLVKSLPRHNYHTLKHIVMHLRRVGNNSNVNKMDFKNLAIVFGPTIVRPEEENMESMVNHMNNQYKIVETLLTHADWFFPENESEDNLPVPDSLNDGLEEFDNNNQSLLLNNIGKYGALTHPKEKNGALFSTIISAAQRKVKRKPNKALSSTQESKEEIVSPTNLKVFPTQSFLPTDLKECSLPDEKTQDIPTTVMDIEKKNTSSAEKVPWFKYSDADEFHRRIENFKQETQAMLQLPRKTEICISNIDPRTMGQYSSTSAGNVNRSNRLSTAKEPEGHHLMKTHSATNVFSRTGNSAELNRNSLATMDNYSVQYNKNGNDYQYVKQSGASNKVTNNTRSDVTDGNSDRTVGAYRSTIRRGGSVENVSSSSVDISNGKKVKYESESDSHRTTGSLESLNKLSNDDESLLSTMTKLIDEKLKEDTSILSGDGIPFVDESPEKHPKNSYPDKENIPQASDLYRNPSLHKNQLKMSKKEDKEYKNDKEKEVDTMAMEKVPDNDRNIAKTLVFSNNNKLNQSGTKLRRSESLNKPERTVSPLSNKLKRSESLNKAGDRLKRSDSLSKSEKTESNINRKREINLSNRRVKDSVKNKRKNGMPDRSIKRRHTVGGTKDPDKITWVMDNKNQQADSNQETKKEKNLRTSSPDLSSMRRDRFFFEINLIGPENMVVALRQHLVGARPQSFPESSVFKVPLESHV</sequence>
<evidence type="ECO:0000256" key="2">
    <source>
        <dbReference type="SAM" id="MobiDB-lite"/>
    </source>
</evidence>
<dbReference type="GeneID" id="114326081"/>
<dbReference type="SUPFAM" id="SSF48350">
    <property type="entry name" value="GTPase activation domain, GAP"/>
    <property type="match status" value="1"/>
</dbReference>
<feature type="compositionally biased region" description="Polar residues" evidence="2">
    <location>
        <begin position="1036"/>
        <end position="1073"/>
    </location>
</feature>
<feature type="region of interest" description="Disordered" evidence="2">
    <location>
        <begin position="539"/>
        <end position="564"/>
    </location>
</feature>
<feature type="compositionally biased region" description="Basic and acidic residues" evidence="2">
    <location>
        <begin position="813"/>
        <end position="825"/>
    </location>
</feature>
<dbReference type="InterPro" id="IPR001478">
    <property type="entry name" value="PDZ"/>
</dbReference>
<feature type="region of interest" description="Disordered" evidence="2">
    <location>
        <begin position="813"/>
        <end position="846"/>
    </location>
</feature>
<keyword evidence="7" id="KW-1185">Reference proteome</keyword>
<feature type="compositionally biased region" description="Basic and acidic residues" evidence="2">
    <location>
        <begin position="337"/>
        <end position="347"/>
    </location>
</feature>
<dbReference type="PROSITE" id="PS50106">
    <property type="entry name" value="PDZ"/>
    <property type="match status" value="1"/>
</dbReference>
<dbReference type="Pfam" id="PF15410">
    <property type="entry name" value="PH_9"/>
    <property type="match status" value="1"/>
</dbReference>
<feature type="region of interest" description="Disordered" evidence="2">
    <location>
        <begin position="1567"/>
        <end position="1588"/>
    </location>
</feature>
<reference evidence="8" key="1">
    <citation type="submission" date="2025-04" db="UniProtKB">
        <authorList>
            <consortium name="RefSeq"/>
        </authorList>
    </citation>
    <scope>IDENTIFICATION</scope>
    <source>
        <tissue evidence="8">Whole insect</tissue>
    </source>
</reference>
<feature type="compositionally biased region" description="Basic and acidic residues" evidence="2">
    <location>
        <begin position="448"/>
        <end position="458"/>
    </location>
</feature>
<dbReference type="SMART" id="SM00228">
    <property type="entry name" value="PDZ"/>
    <property type="match status" value="1"/>
</dbReference>
<evidence type="ECO:0000313" key="8">
    <source>
        <dbReference type="RefSeq" id="XP_028130093.1"/>
    </source>
</evidence>
<feature type="region of interest" description="Disordered" evidence="2">
    <location>
        <begin position="415"/>
        <end position="489"/>
    </location>
</feature>
<feature type="region of interest" description="Disordered" evidence="2">
    <location>
        <begin position="1664"/>
        <end position="1725"/>
    </location>
</feature>
<feature type="compositionally biased region" description="Low complexity" evidence="2">
    <location>
        <begin position="348"/>
        <end position="362"/>
    </location>
</feature>
<dbReference type="SMART" id="SM00324">
    <property type="entry name" value="RhoGAP"/>
    <property type="match status" value="1"/>
</dbReference>
<accession>A0A6P7F8T3</accession>
<feature type="domain" description="Rho-GAP" evidence="5">
    <location>
        <begin position="1125"/>
        <end position="1317"/>
    </location>
</feature>
<evidence type="ECO:0000313" key="7">
    <source>
        <dbReference type="Proteomes" id="UP001652700"/>
    </source>
</evidence>
<feature type="region of interest" description="Disordered" evidence="2">
    <location>
        <begin position="1745"/>
        <end position="1883"/>
    </location>
</feature>
<dbReference type="Pfam" id="PF17820">
    <property type="entry name" value="PDZ_6"/>
    <property type="match status" value="1"/>
</dbReference>
<gene>
    <name evidence="8" type="primary">LOC114326081</name>
</gene>
<dbReference type="KEGG" id="dvv:114326081"/>
<proteinExistence type="predicted"/>
<feature type="domain" description="PDZ" evidence="4">
    <location>
        <begin position="74"/>
        <end position="153"/>
    </location>
</feature>
<dbReference type="InterPro" id="IPR008936">
    <property type="entry name" value="Rho_GTPase_activation_prot"/>
</dbReference>
<keyword evidence="1" id="KW-0343">GTPase activation</keyword>
<feature type="region of interest" description="Disordered" evidence="2">
    <location>
        <begin position="323"/>
        <end position="362"/>
    </location>
</feature>
<dbReference type="PANTHER" id="PTHR23175">
    <property type="entry name" value="PDZ DOMAIN-CONTAINING PROTEIN"/>
    <property type="match status" value="1"/>
</dbReference>
<dbReference type="InParanoid" id="A0A6P7F8T3"/>
<dbReference type="Pfam" id="PF00620">
    <property type="entry name" value="RhoGAP"/>
    <property type="match status" value="1"/>
</dbReference>
<feature type="region of interest" description="Disordered" evidence="2">
    <location>
        <begin position="869"/>
        <end position="890"/>
    </location>
</feature>
<feature type="compositionally biased region" description="Basic and acidic residues" evidence="2">
    <location>
        <begin position="588"/>
        <end position="597"/>
    </location>
</feature>
<dbReference type="Proteomes" id="UP001652700">
    <property type="component" value="Unplaced"/>
</dbReference>
<dbReference type="Gene3D" id="2.30.29.30">
    <property type="entry name" value="Pleckstrin-homology domain (PH domain)/Phosphotyrosine-binding domain (PTB)"/>
    <property type="match status" value="1"/>
</dbReference>
<dbReference type="Gene3D" id="2.30.42.10">
    <property type="match status" value="1"/>
</dbReference>
<dbReference type="FunFam" id="1.10.555.10:FF:000058">
    <property type="entry name" value="GTPase-activating protein pac-1"/>
    <property type="match status" value="1"/>
</dbReference>
<dbReference type="SUPFAM" id="SSF50156">
    <property type="entry name" value="PDZ domain-like"/>
    <property type="match status" value="1"/>
</dbReference>
<evidence type="ECO:0000259" key="4">
    <source>
        <dbReference type="PROSITE" id="PS50106"/>
    </source>
</evidence>
<feature type="region of interest" description="Disordered" evidence="2">
    <location>
        <begin position="692"/>
        <end position="728"/>
    </location>
</feature>
<dbReference type="OrthoDB" id="6281275at2759"/>
<dbReference type="SMART" id="SM00233">
    <property type="entry name" value="PH"/>
    <property type="match status" value="1"/>
</dbReference>
<dbReference type="GO" id="GO:0007165">
    <property type="term" value="P:signal transduction"/>
    <property type="evidence" value="ECO:0007669"/>
    <property type="project" value="InterPro"/>
</dbReference>
<feature type="region of interest" description="Disordered" evidence="2">
    <location>
        <begin position="1600"/>
        <end position="1637"/>
    </location>
</feature>
<dbReference type="PANTHER" id="PTHR23175:SF23">
    <property type="entry name" value="PDZ DOMAIN-CONTAINING PROTEIN"/>
    <property type="match status" value="1"/>
</dbReference>
<evidence type="ECO:0000313" key="6">
    <source>
        <dbReference type="EnsemblMetazoa" id="XP_028130093.1"/>
    </source>
</evidence>
<feature type="compositionally biased region" description="Basic and acidic residues" evidence="2">
    <location>
        <begin position="415"/>
        <end position="438"/>
    </location>
</feature>
<protein>
    <submittedName>
        <fullName evidence="8">Rho GTPase-activating protein 21-B-like isoform X1</fullName>
    </submittedName>
</protein>
<dbReference type="GO" id="GO:0005096">
    <property type="term" value="F:GTPase activator activity"/>
    <property type="evidence" value="ECO:0007669"/>
    <property type="project" value="UniProtKB-KW"/>
</dbReference>
<feature type="compositionally biased region" description="Polar residues" evidence="2">
    <location>
        <begin position="1746"/>
        <end position="1758"/>
    </location>
</feature>
<feature type="compositionally biased region" description="Basic and acidic residues" evidence="2">
    <location>
        <begin position="1618"/>
        <end position="1628"/>
    </location>
</feature>
<dbReference type="Gene3D" id="1.10.555.10">
    <property type="entry name" value="Rho GTPase activation protein"/>
    <property type="match status" value="1"/>
</dbReference>
<feature type="compositionally biased region" description="Polar residues" evidence="2">
    <location>
        <begin position="1567"/>
        <end position="1587"/>
    </location>
</feature>
<feature type="compositionally biased region" description="Polar residues" evidence="2">
    <location>
        <begin position="1082"/>
        <end position="1091"/>
    </location>
</feature>